<feature type="compositionally biased region" description="Low complexity" evidence="1">
    <location>
        <begin position="589"/>
        <end position="608"/>
    </location>
</feature>
<sequence length="608" mass="66598">MSRRDSRTSGTSMKPSKSIVNRVGIGPVGALELDGDYQKVLQSKWKNDVEQETFWMARRLEEHQMRQFYDFLANHTASEVAEVAKRHVDHTLHNVEAVDADMRRGLPAPAAATSVILTKPQTARLVAVLEAYAALSHQGRVYEDSTLIFRPTFCRFLVDSSLVAYERERKGRPGYHYAVRLFDAMATRHREAPERPPGGKDTVEEPPLAARAATCRQCANLVGQLLGQMEVSPNVVWSVFEVGLQRAEQIATALLAESRRRADAEAKRPRSGERGSSLHKRLFEEHWSPPTAFEGDLGDWNMGIKHWAAQLDLAAEPGACAVRGEASRALEWHLRNILLEPDVIHVLLRFDDVFKRLFTAYCDEEQVVMSPPGAPLGEQAHVLQHMTFSAFLRFCMDFSLFPSLCSFEELWGIYLRADGLQPCRAKVKERMRRAFIKVKTMRNVRCMAGMATRVSSLKGTSTGVLKAAQAQLKDEPMEPAETMGGRASLNPRKPPTSLGDEISRAATAPPTKSPGGSFGRTSASSRRSADAPPVLVAQEQPPAVPRSSGRASRLSPSPSPSGRASGIQLPAAVPPGSPASGKDHLVGVSRSSSRTSRASPSPSPSSGK</sequence>
<organism evidence="2 3">
    <name type="scientific">Prorocentrum cordatum</name>
    <dbReference type="NCBI Taxonomy" id="2364126"/>
    <lineage>
        <taxon>Eukaryota</taxon>
        <taxon>Sar</taxon>
        <taxon>Alveolata</taxon>
        <taxon>Dinophyceae</taxon>
        <taxon>Prorocentrales</taxon>
        <taxon>Prorocentraceae</taxon>
        <taxon>Prorocentrum</taxon>
    </lineage>
</organism>
<evidence type="ECO:0000313" key="2">
    <source>
        <dbReference type="EMBL" id="CAK0815089.1"/>
    </source>
</evidence>
<feature type="non-terminal residue" evidence="2">
    <location>
        <position position="608"/>
    </location>
</feature>
<evidence type="ECO:0000313" key="3">
    <source>
        <dbReference type="Proteomes" id="UP001189429"/>
    </source>
</evidence>
<keyword evidence="3" id="KW-1185">Reference proteome</keyword>
<dbReference type="EMBL" id="CAUYUJ010005825">
    <property type="protein sequence ID" value="CAK0815089.1"/>
    <property type="molecule type" value="Genomic_DNA"/>
</dbReference>
<feature type="compositionally biased region" description="Low complexity" evidence="1">
    <location>
        <begin position="545"/>
        <end position="566"/>
    </location>
</feature>
<evidence type="ECO:0000256" key="1">
    <source>
        <dbReference type="SAM" id="MobiDB-lite"/>
    </source>
</evidence>
<feature type="region of interest" description="Disordered" evidence="1">
    <location>
        <begin position="467"/>
        <end position="608"/>
    </location>
</feature>
<comment type="caution">
    <text evidence="2">The sequence shown here is derived from an EMBL/GenBank/DDBJ whole genome shotgun (WGS) entry which is preliminary data.</text>
</comment>
<name>A0ABN9RB76_9DINO</name>
<accession>A0ABN9RB76</accession>
<protein>
    <submittedName>
        <fullName evidence="2">Uncharacterized protein</fullName>
    </submittedName>
</protein>
<reference evidence="2" key="1">
    <citation type="submission" date="2023-10" db="EMBL/GenBank/DDBJ databases">
        <authorList>
            <person name="Chen Y."/>
            <person name="Shah S."/>
            <person name="Dougan E. K."/>
            <person name="Thang M."/>
            <person name="Chan C."/>
        </authorList>
    </citation>
    <scope>NUCLEOTIDE SEQUENCE [LARGE SCALE GENOMIC DNA]</scope>
</reference>
<dbReference type="Proteomes" id="UP001189429">
    <property type="component" value="Unassembled WGS sequence"/>
</dbReference>
<proteinExistence type="predicted"/>
<gene>
    <name evidence="2" type="ORF">PCOR1329_LOCUS18516</name>
</gene>